<feature type="transmembrane region" description="Helical" evidence="1">
    <location>
        <begin position="16"/>
        <end position="36"/>
    </location>
</feature>
<proteinExistence type="predicted"/>
<keyword evidence="1" id="KW-0472">Membrane</keyword>
<reference evidence="2" key="1">
    <citation type="submission" date="2020-12" db="EMBL/GenBank/DDBJ databases">
        <authorList>
            <person name="Iha C."/>
        </authorList>
    </citation>
    <scope>NUCLEOTIDE SEQUENCE</scope>
</reference>
<name>A0A8S1JCU7_9CHLO</name>
<dbReference type="EMBL" id="CAJHUC010002555">
    <property type="protein sequence ID" value="CAD7703976.1"/>
    <property type="molecule type" value="Genomic_DNA"/>
</dbReference>
<comment type="caution">
    <text evidence="2">The sequence shown here is derived from an EMBL/GenBank/DDBJ whole genome shotgun (WGS) entry which is preliminary data.</text>
</comment>
<organism evidence="2 3">
    <name type="scientific">Ostreobium quekettii</name>
    <dbReference type="NCBI Taxonomy" id="121088"/>
    <lineage>
        <taxon>Eukaryota</taxon>
        <taxon>Viridiplantae</taxon>
        <taxon>Chlorophyta</taxon>
        <taxon>core chlorophytes</taxon>
        <taxon>Ulvophyceae</taxon>
        <taxon>TCBD clade</taxon>
        <taxon>Bryopsidales</taxon>
        <taxon>Ostreobineae</taxon>
        <taxon>Ostreobiaceae</taxon>
        <taxon>Ostreobium</taxon>
    </lineage>
</organism>
<accession>A0A8S1JCU7</accession>
<evidence type="ECO:0000256" key="1">
    <source>
        <dbReference type="SAM" id="Phobius"/>
    </source>
</evidence>
<keyword evidence="1" id="KW-0812">Transmembrane</keyword>
<feature type="transmembrane region" description="Helical" evidence="1">
    <location>
        <begin position="61"/>
        <end position="80"/>
    </location>
</feature>
<dbReference type="AlphaFoldDB" id="A0A8S1JCU7"/>
<protein>
    <submittedName>
        <fullName evidence="2">Uncharacterized protein</fullName>
    </submittedName>
</protein>
<gene>
    <name evidence="2" type="ORF">OSTQU699_LOCUS9333</name>
</gene>
<dbReference type="OrthoDB" id="985035at2759"/>
<evidence type="ECO:0000313" key="2">
    <source>
        <dbReference type="EMBL" id="CAD7703976.1"/>
    </source>
</evidence>
<keyword evidence="1" id="KW-1133">Transmembrane helix</keyword>
<dbReference type="Proteomes" id="UP000708148">
    <property type="component" value="Unassembled WGS sequence"/>
</dbReference>
<keyword evidence="3" id="KW-1185">Reference proteome</keyword>
<evidence type="ECO:0000313" key="3">
    <source>
        <dbReference type="Proteomes" id="UP000708148"/>
    </source>
</evidence>
<sequence length="186" mass="20822">MCRFVRHRVFGDTCKAVVWAAFIAWLVALPLCVRYVQLRDARSKGCQHIAHHNEGVHHDGIFYAFLAASAMAVAAAGAWGRLRMRSDFGICQNGRDVMDQNRCHAMTKWMAAVVCCDAARQPVVEAACLWLFCSRCALCQETRTVLWNNVRRGEWRGPEEMALVTGLPAVSLARGVPMFQPQDTRA</sequence>